<dbReference type="InterPro" id="IPR027806">
    <property type="entry name" value="HARBI1_dom"/>
</dbReference>
<evidence type="ECO:0000256" key="12">
    <source>
        <dbReference type="ARBA" id="ARBA00045850"/>
    </source>
</evidence>
<protein>
    <recommendedName>
        <fullName evidence="5">Putative nuclease HARBI1</fullName>
    </recommendedName>
    <alternativeName>
        <fullName evidence="11">Harbinger transposase-derived nuclease</fullName>
    </alternativeName>
</protein>
<comment type="cofactor">
    <cofactor evidence="1">
        <name>a divalent metal cation</name>
        <dbReference type="ChEBI" id="CHEBI:60240"/>
    </cofactor>
</comment>
<organism evidence="14 15">
    <name type="scientific">Mya arenaria</name>
    <name type="common">Soft-shell clam</name>
    <dbReference type="NCBI Taxonomy" id="6604"/>
    <lineage>
        <taxon>Eukaryota</taxon>
        <taxon>Metazoa</taxon>
        <taxon>Spiralia</taxon>
        <taxon>Lophotrochozoa</taxon>
        <taxon>Mollusca</taxon>
        <taxon>Bivalvia</taxon>
        <taxon>Autobranchia</taxon>
        <taxon>Heteroconchia</taxon>
        <taxon>Euheterodonta</taxon>
        <taxon>Imparidentia</taxon>
        <taxon>Neoheterodontei</taxon>
        <taxon>Myida</taxon>
        <taxon>Myoidea</taxon>
        <taxon>Myidae</taxon>
        <taxon>Mya</taxon>
    </lineage>
</organism>
<evidence type="ECO:0000256" key="10">
    <source>
        <dbReference type="ARBA" id="ARBA00023242"/>
    </source>
</evidence>
<dbReference type="PRINTS" id="PR02086">
    <property type="entry name" value="PUTNUCHARBI1"/>
</dbReference>
<comment type="subcellular location">
    <subcellularLocation>
        <location evidence="3">Cytoplasm</location>
    </subcellularLocation>
    <subcellularLocation>
        <location evidence="2">Nucleus</location>
    </subcellularLocation>
</comment>
<dbReference type="PANTHER" id="PTHR22930:SF267">
    <property type="entry name" value="NUCLEASE HARBI1-RELATED"/>
    <property type="match status" value="1"/>
</dbReference>
<keyword evidence="7" id="KW-0540">Nuclease</keyword>
<keyword evidence="9" id="KW-0378">Hydrolase</keyword>
<evidence type="ECO:0000256" key="3">
    <source>
        <dbReference type="ARBA" id="ARBA00004496"/>
    </source>
</evidence>
<keyword evidence="10" id="KW-0539">Nucleus</keyword>
<evidence type="ECO:0000256" key="6">
    <source>
        <dbReference type="ARBA" id="ARBA00022490"/>
    </source>
</evidence>
<evidence type="ECO:0000256" key="8">
    <source>
        <dbReference type="ARBA" id="ARBA00022723"/>
    </source>
</evidence>
<feature type="domain" description="DDE Tnp4" evidence="13">
    <location>
        <begin position="35"/>
        <end position="186"/>
    </location>
</feature>
<dbReference type="Pfam" id="PF13359">
    <property type="entry name" value="DDE_Tnp_4"/>
    <property type="match status" value="1"/>
</dbReference>
<keyword evidence="15" id="KW-1185">Reference proteome</keyword>
<dbReference type="InterPro" id="IPR026103">
    <property type="entry name" value="HARBI1_animal"/>
</dbReference>
<reference evidence="14" key="1">
    <citation type="submission" date="2022-11" db="EMBL/GenBank/DDBJ databases">
        <title>Centuries of genome instability and evolution in soft-shell clam transmissible cancer (bioRxiv).</title>
        <authorList>
            <person name="Hart S.F.M."/>
            <person name="Yonemitsu M.A."/>
            <person name="Giersch R.M."/>
            <person name="Beal B.F."/>
            <person name="Arriagada G."/>
            <person name="Davis B.W."/>
            <person name="Ostrander E.A."/>
            <person name="Goff S.P."/>
            <person name="Metzger M.J."/>
        </authorList>
    </citation>
    <scope>NUCLEOTIDE SEQUENCE</scope>
    <source>
        <strain evidence="14">MELC-2E11</strain>
        <tissue evidence="14">Siphon/mantle</tissue>
    </source>
</reference>
<comment type="function">
    <text evidence="12">Transposase-derived protein that may have nuclease activity. Does not have transposase activity.</text>
</comment>
<evidence type="ECO:0000256" key="11">
    <source>
        <dbReference type="ARBA" id="ARBA00030126"/>
    </source>
</evidence>
<evidence type="ECO:0000256" key="4">
    <source>
        <dbReference type="ARBA" id="ARBA00006958"/>
    </source>
</evidence>
<dbReference type="PANTHER" id="PTHR22930">
    <property type="match status" value="1"/>
</dbReference>
<evidence type="ECO:0000313" key="14">
    <source>
        <dbReference type="EMBL" id="WAR13915.1"/>
    </source>
</evidence>
<evidence type="ECO:0000313" key="15">
    <source>
        <dbReference type="Proteomes" id="UP001164746"/>
    </source>
</evidence>
<keyword evidence="8" id="KW-0479">Metal-binding</keyword>
<accession>A0ABY7EX79</accession>
<evidence type="ECO:0000259" key="13">
    <source>
        <dbReference type="Pfam" id="PF13359"/>
    </source>
</evidence>
<name>A0ABY7EX79_MYAAR</name>
<evidence type="ECO:0000256" key="2">
    <source>
        <dbReference type="ARBA" id="ARBA00004123"/>
    </source>
</evidence>
<keyword evidence="6" id="KW-0963">Cytoplasm</keyword>
<dbReference type="InterPro" id="IPR045249">
    <property type="entry name" value="HARBI1-like"/>
</dbReference>
<dbReference type="Proteomes" id="UP001164746">
    <property type="component" value="Chromosome 9"/>
</dbReference>
<gene>
    <name evidence="14" type="ORF">MAR_004020</name>
</gene>
<evidence type="ECO:0000256" key="7">
    <source>
        <dbReference type="ARBA" id="ARBA00022722"/>
    </source>
</evidence>
<dbReference type="EMBL" id="CP111020">
    <property type="protein sequence ID" value="WAR13915.1"/>
    <property type="molecule type" value="Genomic_DNA"/>
</dbReference>
<evidence type="ECO:0000256" key="9">
    <source>
        <dbReference type="ARBA" id="ARBA00022801"/>
    </source>
</evidence>
<evidence type="ECO:0000256" key="5">
    <source>
        <dbReference type="ARBA" id="ARBA00015519"/>
    </source>
</evidence>
<comment type="similarity">
    <text evidence="4">Belongs to the HARBI1 family.</text>
</comment>
<proteinExistence type="inferred from homology"/>
<sequence>MLPRFQGFPTTDRHRHRSKNGFHAIRGFPSVISAVDGTHVSIQTPSEDEEQYVNRKHFHSINVQASSDHRGVFSSINAIWPGSTHDAHVFRTSELFHFMETHHHGLEDGILLGDSAYPCKPYMLTPYLHPAIEALQHFNDAHCSTRNVIERAFGVLKRRFHILHTEIRMKPLKVSKIMVCCVVLHNLAKLWGEPEEFPPEDDQQPPNVLNHDDDMSGKAVREYITMQYFRNADNARIDKEHLTRMETTFMIINFHQLLYCIHITDRCMLPFCVNAIHLCIPELQVTSNMLQVLDGLPDKYKYTFLSSYFKASSLDKYGPLLECWKLVTPLRQTGPTSKHTLVSMCKLAIESSHCDIES</sequence>
<evidence type="ECO:0000256" key="1">
    <source>
        <dbReference type="ARBA" id="ARBA00001968"/>
    </source>
</evidence>